<dbReference type="Proteomes" id="UP001165124">
    <property type="component" value="Unassembled WGS sequence"/>
</dbReference>
<dbReference type="PROSITE" id="PS50082">
    <property type="entry name" value="WD_REPEATS_2"/>
    <property type="match status" value="1"/>
</dbReference>
<evidence type="ECO:0008006" key="5">
    <source>
        <dbReference type="Google" id="ProtNLM"/>
    </source>
</evidence>
<feature type="repeat" description="WD" evidence="1">
    <location>
        <begin position="617"/>
        <end position="631"/>
    </location>
</feature>
<feature type="region of interest" description="Disordered" evidence="2">
    <location>
        <begin position="717"/>
        <end position="738"/>
    </location>
</feature>
<dbReference type="InterPro" id="IPR036322">
    <property type="entry name" value="WD40_repeat_dom_sf"/>
</dbReference>
<dbReference type="InterPro" id="IPR001680">
    <property type="entry name" value="WD40_rpt"/>
</dbReference>
<keyword evidence="4" id="KW-1185">Reference proteome</keyword>
<protein>
    <recommendedName>
        <fullName evidence="5">WD40 repeat domain-containing protein</fullName>
    </recommendedName>
</protein>
<evidence type="ECO:0000313" key="3">
    <source>
        <dbReference type="EMBL" id="GLW65253.1"/>
    </source>
</evidence>
<reference evidence="3" key="1">
    <citation type="submission" date="2023-02" db="EMBL/GenBank/DDBJ databases">
        <title>Actinomadura rubrobrunea NBRC 14622.</title>
        <authorList>
            <person name="Ichikawa N."/>
            <person name="Sato H."/>
            <person name="Tonouchi N."/>
        </authorList>
    </citation>
    <scope>NUCLEOTIDE SEQUENCE</scope>
    <source>
        <strain evidence="3">NBRC 14622</strain>
    </source>
</reference>
<dbReference type="Pfam" id="PF00400">
    <property type="entry name" value="WD40"/>
    <property type="match status" value="1"/>
</dbReference>
<proteinExistence type="predicted"/>
<dbReference type="SUPFAM" id="SSF50978">
    <property type="entry name" value="WD40 repeat-like"/>
    <property type="match status" value="1"/>
</dbReference>
<evidence type="ECO:0000256" key="2">
    <source>
        <dbReference type="SAM" id="MobiDB-lite"/>
    </source>
</evidence>
<name>A0A9W6UWP4_9ACTN</name>
<dbReference type="Gene3D" id="2.130.10.10">
    <property type="entry name" value="YVTN repeat-like/Quinoprotein amine dehydrogenase"/>
    <property type="match status" value="1"/>
</dbReference>
<evidence type="ECO:0000313" key="4">
    <source>
        <dbReference type="Proteomes" id="UP001165124"/>
    </source>
</evidence>
<accession>A0A9W6UWP4</accession>
<dbReference type="RefSeq" id="WP_106258766.1">
    <property type="nucleotide sequence ID" value="NZ_BSRZ01000008.1"/>
</dbReference>
<dbReference type="AlphaFoldDB" id="A0A9W6UWP4"/>
<sequence>MTSAVETRTPEAGRGPAAAAVRTWLGDVLRPRLCVITGAPAAGKSRLAAWIAAEDLRTDRAVHGMFSARGMDLHAATWALAEQLSMPGADPETLTAFVSLDRRPATVVIGELDESGVRCDGAAAHDIITRLLNPLLQLQHVRLLVEGRPEVVNAFDAPAEVVHLDDPARTDRAAFTAWVHQTAASRGVTDPAVIAAADALYPNAGLAELALVGGGPDPVAGWFRRVPQEAWPALQALASAYSPLDHPTWRRWTTALVGDPGRADQSLAAAAPLVTRIVDRYTLHCRPLRDAVLKSRTPELDAQVDNAIGYTLYDSLPKTPGGAPDWANTPPYAERHILRHAAASGVAERMLADVGCAVHADPVSVTIAVNSAADKAPDGLVRAWRTAGRALIASEDAVERAAILRAGALHVDDAELARRLEAWSAAAPWQVQWCGTRPAAPDGDPWPGPVTALTVGAGEHAGALVAASVDGTLRLLSPADGAPVGRIACRTSEPRGLVALSDGTVVHVDQHGAIGRTKAARAQSRADAIVSLLNAEPGGNTGPDFDALVAALASQASSPPTALGADHGVHVVAAGDRSGGLRCWTLDATPLHAEQTKPHDGPVTAVACLRGDNGAVLVVSGGADGTVRLWNPADDALDEPAARRDVPVNAVAAAMLPSGPAVAIGWADGDIWFWDLVSGRELTLRLGFPANALAMDDRGVLFVGSGHGVTAVRVDVDRLPPPPDQPTDEESAPPGLAR</sequence>
<evidence type="ECO:0000256" key="1">
    <source>
        <dbReference type="PROSITE-ProRule" id="PRU00221"/>
    </source>
</evidence>
<organism evidence="3 4">
    <name type="scientific">Actinomadura rubrobrunea</name>
    <dbReference type="NCBI Taxonomy" id="115335"/>
    <lineage>
        <taxon>Bacteria</taxon>
        <taxon>Bacillati</taxon>
        <taxon>Actinomycetota</taxon>
        <taxon>Actinomycetes</taxon>
        <taxon>Streptosporangiales</taxon>
        <taxon>Thermomonosporaceae</taxon>
        <taxon>Actinomadura</taxon>
    </lineage>
</organism>
<dbReference type="SMART" id="SM00320">
    <property type="entry name" value="WD40"/>
    <property type="match status" value="1"/>
</dbReference>
<dbReference type="InterPro" id="IPR015943">
    <property type="entry name" value="WD40/YVTN_repeat-like_dom_sf"/>
</dbReference>
<dbReference type="EMBL" id="BSRZ01000008">
    <property type="protein sequence ID" value="GLW65253.1"/>
    <property type="molecule type" value="Genomic_DNA"/>
</dbReference>
<comment type="caution">
    <text evidence="3">The sequence shown here is derived from an EMBL/GenBank/DDBJ whole genome shotgun (WGS) entry which is preliminary data.</text>
</comment>
<keyword evidence="1" id="KW-0853">WD repeat</keyword>
<gene>
    <name evidence="3" type="ORF">Arub01_34970</name>
</gene>